<evidence type="ECO:0000256" key="1">
    <source>
        <dbReference type="SAM" id="MobiDB-lite"/>
    </source>
</evidence>
<protein>
    <submittedName>
        <fullName evidence="2">Uncharacterized protein</fullName>
    </submittedName>
</protein>
<dbReference type="EMBL" id="BGPR01091277">
    <property type="protein sequence ID" value="GBM22630.1"/>
    <property type="molecule type" value="Genomic_DNA"/>
</dbReference>
<keyword evidence="3" id="KW-1185">Reference proteome</keyword>
<dbReference type="AlphaFoldDB" id="A0A4Y2E0I0"/>
<proteinExistence type="predicted"/>
<accession>A0A4Y2E0I0</accession>
<organism evidence="2 3">
    <name type="scientific">Araneus ventricosus</name>
    <name type="common">Orbweaver spider</name>
    <name type="synonym">Epeira ventricosa</name>
    <dbReference type="NCBI Taxonomy" id="182803"/>
    <lineage>
        <taxon>Eukaryota</taxon>
        <taxon>Metazoa</taxon>
        <taxon>Ecdysozoa</taxon>
        <taxon>Arthropoda</taxon>
        <taxon>Chelicerata</taxon>
        <taxon>Arachnida</taxon>
        <taxon>Araneae</taxon>
        <taxon>Araneomorphae</taxon>
        <taxon>Entelegynae</taxon>
        <taxon>Araneoidea</taxon>
        <taxon>Araneidae</taxon>
        <taxon>Araneus</taxon>
    </lineage>
</organism>
<feature type="region of interest" description="Disordered" evidence="1">
    <location>
        <begin position="62"/>
        <end position="85"/>
    </location>
</feature>
<dbReference type="Proteomes" id="UP000499080">
    <property type="component" value="Unassembled WGS sequence"/>
</dbReference>
<comment type="caution">
    <text evidence="2">The sequence shown here is derived from an EMBL/GenBank/DDBJ whole genome shotgun (WGS) entry which is preliminary data.</text>
</comment>
<name>A0A4Y2E0I0_ARAVE</name>
<sequence length="85" mass="9609">MLRRTICKRMLSGKDILQMLHILSESNSSDEKSELSRDAYIPGIASEPSSRDECFTEIAQNDFSSEFQKEENSSINTNPQHARSA</sequence>
<feature type="compositionally biased region" description="Polar residues" evidence="1">
    <location>
        <begin position="73"/>
        <end position="85"/>
    </location>
</feature>
<gene>
    <name evidence="2" type="ORF">AVEN_177569_1</name>
</gene>
<reference evidence="2 3" key="1">
    <citation type="journal article" date="2019" name="Sci. Rep.">
        <title>Orb-weaving spider Araneus ventricosus genome elucidates the spidroin gene catalogue.</title>
        <authorList>
            <person name="Kono N."/>
            <person name="Nakamura H."/>
            <person name="Ohtoshi R."/>
            <person name="Moran D.A.P."/>
            <person name="Shinohara A."/>
            <person name="Yoshida Y."/>
            <person name="Fujiwara M."/>
            <person name="Mori M."/>
            <person name="Tomita M."/>
            <person name="Arakawa K."/>
        </authorList>
    </citation>
    <scope>NUCLEOTIDE SEQUENCE [LARGE SCALE GENOMIC DNA]</scope>
</reference>
<evidence type="ECO:0000313" key="3">
    <source>
        <dbReference type="Proteomes" id="UP000499080"/>
    </source>
</evidence>
<evidence type="ECO:0000313" key="2">
    <source>
        <dbReference type="EMBL" id="GBM22630.1"/>
    </source>
</evidence>